<dbReference type="AlphaFoldDB" id="A0A0Q0S4L4"/>
<name>A0A0Q0S4L4_9FLAO</name>
<proteinExistence type="predicted"/>
<accession>A0A0Q0S4L4</accession>
<dbReference type="Proteomes" id="UP000050443">
    <property type="component" value="Unassembled WGS sequence"/>
</dbReference>
<sequence length="38" mass="4303">MVKLTLFLKKNASFDRLAFYIYFENYYFAAGVAGAGVC</sequence>
<protein>
    <submittedName>
        <fullName evidence="1">Uncharacterized protein</fullName>
    </submittedName>
</protein>
<organism evidence="1 2">
    <name type="scientific">Flavobacterium aquidurense</name>
    <dbReference type="NCBI Taxonomy" id="362413"/>
    <lineage>
        <taxon>Bacteria</taxon>
        <taxon>Pseudomonadati</taxon>
        <taxon>Bacteroidota</taxon>
        <taxon>Flavobacteriia</taxon>
        <taxon>Flavobacteriales</taxon>
        <taxon>Flavobacteriaceae</taxon>
        <taxon>Flavobacterium</taxon>
    </lineage>
</organism>
<gene>
    <name evidence="1" type="ORF">RC62_330</name>
</gene>
<evidence type="ECO:0000313" key="1">
    <source>
        <dbReference type="EMBL" id="KQB40440.1"/>
    </source>
</evidence>
<reference evidence="1 2" key="1">
    <citation type="submission" date="2014-09" db="EMBL/GenBank/DDBJ databases">
        <title>Genome sequence of Flavobacterium aquidurense RC62.</title>
        <authorList>
            <person name="Kim J.F."/>
            <person name="Kwak M.-J."/>
        </authorList>
    </citation>
    <scope>NUCLEOTIDE SEQUENCE [LARGE SCALE GENOMIC DNA]</scope>
    <source>
        <strain evidence="1 2">RC62</strain>
    </source>
</reference>
<evidence type="ECO:0000313" key="2">
    <source>
        <dbReference type="Proteomes" id="UP000050443"/>
    </source>
</evidence>
<dbReference type="EMBL" id="JRLF01000010">
    <property type="protein sequence ID" value="KQB40440.1"/>
    <property type="molecule type" value="Genomic_DNA"/>
</dbReference>
<comment type="caution">
    <text evidence="1">The sequence shown here is derived from an EMBL/GenBank/DDBJ whole genome shotgun (WGS) entry which is preliminary data.</text>
</comment>